<sequence>MEDLATYEELIARIIEEAKKLQHLFWSKEELQQLQRDIDSLEERLLHLSWATLSNLEWYKDEGWKKLFDRENDLRC</sequence>
<evidence type="ECO:0000256" key="1">
    <source>
        <dbReference type="SAM" id="Coils"/>
    </source>
</evidence>
<dbReference type="AlphaFoldDB" id="A0A1D2YT53"/>
<dbReference type="STRING" id="337097.BHF71_02860"/>
<evidence type="ECO:0000313" key="2">
    <source>
        <dbReference type="EMBL" id="OEF98884.1"/>
    </source>
</evidence>
<comment type="caution">
    <text evidence="2">The sequence shown here is derived from an EMBL/GenBank/DDBJ whole genome shotgun (WGS) entry which is preliminary data.</text>
</comment>
<feature type="coiled-coil region" evidence="1">
    <location>
        <begin position="4"/>
        <end position="51"/>
    </location>
</feature>
<gene>
    <name evidence="2" type="ORF">BHF71_02860</name>
</gene>
<keyword evidence="1" id="KW-0175">Coiled coil</keyword>
<dbReference type="OrthoDB" id="2084504at2"/>
<evidence type="ECO:0000313" key="3">
    <source>
        <dbReference type="Proteomes" id="UP000243739"/>
    </source>
</evidence>
<keyword evidence="3" id="KW-1185">Reference proteome</keyword>
<dbReference type="Proteomes" id="UP000243739">
    <property type="component" value="Unassembled WGS sequence"/>
</dbReference>
<dbReference type="RefSeq" id="WP_069657220.1">
    <property type="nucleotide sequence ID" value="NZ_MIJF01000046.1"/>
</dbReference>
<organism evidence="2 3">
    <name type="scientific">Vulcanibacillus modesticaldus</name>
    <dbReference type="NCBI Taxonomy" id="337097"/>
    <lineage>
        <taxon>Bacteria</taxon>
        <taxon>Bacillati</taxon>
        <taxon>Bacillota</taxon>
        <taxon>Bacilli</taxon>
        <taxon>Bacillales</taxon>
        <taxon>Bacillaceae</taxon>
        <taxon>Vulcanibacillus</taxon>
    </lineage>
</organism>
<protein>
    <submittedName>
        <fullName evidence="2">Uncharacterized protein</fullName>
    </submittedName>
</protein>
<reference evidence="2 3" key="1">
    <citation type="submission" date="2016-09" db="EMBL/GenBank/DDBJ databases">
        <title>Draft genome sequence for the type strain of Vulcanibacillus modesticaldus BR, a strictly anaerobic, moderately thermophilic, and nitrate-reducing bacterium from deep sea-hydrothermal vents of the Mid-Atlantic Ridge.</title>
        <authorList>
            <person name="Abin C.A."/>
            <person name="Hollibaugh J.T."/>
        </authorList>
    </citation>
    <scope>NUCLEOTIDE SEQUENCE [LARGE SCALE GENOMIC DNA]</scope>
    <source>
        <strain evidence="2 3">BR</strain>
    </source>
</reference>
<proteinExistence type="predicted"/>
<accession>A0A1D2YT53</accession>
<dbReference type="EMBL" id="MIJF01000046">
    <property type="protein sequence ID" value="OEF98884.1"/>
    <property type="molecule type" value="Genomic_DNA"/>
</dbReference>
<name>A0A1D2YT53_9BACI</name>